<comment type="caution">
    <text evidence="4">The sequence shown here is derived from an EMBL/GenBank/DDBJ whole genome shotgun (WGS) entry which is preliminary data.</text>
</comment>
<feature type="domain" description="Glycosyl hydrolase family 13 catalytic" evidence="3">
    <location>
        <begin position="39"/>
        <end position="501"/>
    </location>
</feature>
<accession>A0AAV9Q0K3</accession>
<name>A0AAV9Q0K3_9PEZI</name>
<dbReference type="PANTHER" id="PTHR10357:SF209">
    <property type="entry name" value="PERIPLASMIC ALPHA-AMYLASE"/>
    <property type="match status" value="1"/>
</dbReference>
<protein>
    <recommendedName>
        <fullName evidence="3">Glycosyl hydrolase family 13 catalytic domain-containing protein</fullName>
    </recommendedName>
</protein>
<feature type="region of interest" description="Disordered" evidence="2">
    <location>
        <begin position="52"/>
        <end position="75"/>
    </location>
</feature>
<dbReference type="EMBL" id="JAXLQG010000017">
    <property type="protein sequence ID" value="KAK5531435.1"/>
    <property type="molecule type" value="Genomic_DNA"/>
</dbReference>
<dbReference type="Proteomes" id="UP001345827">
    <property type="component" value="Unassembled WGS sequence"/>
</dbReference>
<reference evidence="4 5" key="1">
    <citation type="submission" date="2023-06" db="EMBL/GenBank/DDBJ databases">
        <title>Black Yeasts Isolated from many extreme environments.</title>
        <authorList>
            <person name="Coleine C."/>
            <person name="Stajich J.E."/>
            <person name="Selbmann L."/>
        </authorList>
    </citation>
    <scope>NUCLEOTIDE SEQUENCE [LARGE SCALE GENOMIC DNA]</scope>
    <source>
        <strain evidence="4 5">CCFEE 5887</strain>
    </source>
</reference>
<dbReference type="SUPFAM" id="SSF51445">
    <property type="entry name" value="(Trans)glycosidases"/>
    <property type="match status" value="1"/>
</dbReference>
<feature type="region of interest" description="Disordered" evidence="2">
    <location>
        <begin position="1"/>
        <end position="28"/>
    </location>
</feature>
<evidence type="ECO:0000313" key="4">
    <source>
        <dbReference type="EMBL" id="KAK5531435.1"/>
    </source>
</evidence>
<keyword evidence="5" id="KW-1185">Reference proteome</keyword>
<evidence type="ECO:0000259" key="3">
    <source>
        <dbReference type="SMART" id="SM00642"/>
    </source>
</evidence>
<evidence type="ECO:0000313" key="5">
    <source>
        <dbReference type="Proteomes" id="UP001345827"/>
    </source>
</evidence>
<comment type="similarity">
    <text evidence="1">Belongs to the glycosyl hydrolase 13 family.</text>
</comment>
<dbReference type="InterPro" id="IPR006047">
    <property type="entry name" value="GH13_cat_dom"/>
</dbReference>
<dbReference type="GO" id="GO:0005975">
    <property type="term" value="P:carbohydrate metabolic process"/>
    <property type="evidence" value="ECO:0007669"/>
    <property type="project" value="InterPro"/>
</dbReference>
<proteinExistence type="inferred from homology"/>
<sequence length="631" mass="69129">MPSPKSLADPEVKSVLARAPPKQTFHPSPVAWDDQILYFLLPDRFSNGAEKGYKDAAGNPVAGGSTPKYSPGDYENAIGTDGDASSWRNAGNVFVGGTLKGLMTKLGYLSRLGVTALWVGPIFKQVSKLDTYHGYGVQNFLDIDPRFGTREELKELVTAAHKKGIYVILDIILNHSGNVFEYVADNPHYTGDTFDVKGFYDKDRHANIPLGKVDEASHPNAFPDAAIWPVELQDKECFTRKGQINGDGWDRSPEYLDGDFFDLKDVALGDSNPDNFNATPALRALCQCYKYWIAYADFDGYRIDTVKHMGDGPTRFFASVIHEYAQFLGKEKFLLMGEITGPRAFETVEATGLDAALGIGNVQEKLWRVPKGQATPGEYFDLFRNALYLNKGSHTWFRDKVVTMIDDHDQVWRGGYKGRFCSEGNGSKLVIAAVALNLCTLGIPCIYYGTEQGFDGQGGGDEYIREAMFGGEFGAFRSKDRHFFDEDNVVWKDVAKLAQIRGQEITLRRGRQYLREISGDGVHFGLPGIIGEPPMHSVVAWSRLFASEEVLCVINTNPGDELSAWVTVDSDVHPQGSTMDLLCETGMGTGGGGGSGSGGQQATPTPLRVQLVNGRAVVEVTVASGGVVIYK</sequence>
<dbReference type="AlphaFoldDB" id="A0AAV9Q0K3"/>
<evidence type="ECO:0000256" key="1">
    <source>
        <dbReference type="ARBA" id="ARBA00008061"/>
    </source>
</evidence>
<dbReference type="PANTHER" id="PTHR10357">
    <property type="entry name" value="ALPHA-AMYLASE FAMILY MEMBER"/>
    <property type="match status" value="1"/>
</dbReference>
<dbReference type="SMART" id="SM00642">
    <property type="entry name" value="Aamy"/>
    <property type="match status" value="1"/>
</dbReference>
<dbReference type="Gene3D" id="3.20.20.80">
    <property type="entry name" value="Glycosidases"/>
    <property type="match status" value="1"/>
</dbReference>
<evidence type="ECO:0000256" key="2">
    <source>
        <dbReference type="SAM" id="MobiDB-lite"/>
    </source>
</evidence>
<dbReference type="InterPro" id="IPR017853">
    <property type="entry name" value="GH"/>
</dbReference>
<gene>
    <name evidence="4" type="ORF">LTR25_008544</name>
</gene>
<dbReference type="Pfam" id="PF00128">
    <property type="entry name" value="Alpha-amylase"/>
    <property type="match status" value="1"/>
</dbReference>
<dbReference type="CDD" id="cd11352">
    <property type="entry name" value="AmyAc_5"/>
    <property type="match status" value="1"/>
</dbReference>
<organism evidence="4 5">
    <name type="scientific">Vermiconidia calcicola</name>
    <dbReference type="NCBI Taxonomy" id="1690605"/>
    <lineage>
        <taxon>Eukaryota</taxon>
        <taxon>Fungi</taxon>
        <taxon>Dikarya</taxon>
        <taxon>Ascomycota</taxon>
        <taxon>Pezizomycotina</taxon>
        <taxon>Dothideomycetes</taxon>
        <taxon>Dothideomycetidae</taxon>
        <taxon>Mycosphaerellales</taxon>
        <taxon>Extremaceae</taxon>
        <taxon>Vermiconidia</taxon>
    </lineage>
</organism>